<dbReference type="OrthoDB" id="6407410at2759"/>
<feature type="region of interest" description="Disordered" evidence="4">
    <location>
        <begin position="55"/>
        <end position="81"/>
    </location>
</feature>
<dbReference type="Pfam" id="PF03226">
    <property type="entry name" value="Yippee-Mis18"/>
    <property type="match status" value="1"/>
</dbReference>
<feature type="compositionally biased region" description="Low complexity" evidence="4">
    <location>
        <begin position="60"/>
        <end position="81"/>
    </location>
</feature>
<accession>A0A835YJ11</accession>
<evidence type="ECO:0000313" key="7">
    <source>
        <dbReference type="Proteomes" id="UP000664859"/>
    </source>
</evidence>
<dbReference type="InterPro" id="IPR034751">
    <property type="entry name" value="Yippee"/>
</dbReference>
<gene>
    <name evidence="6" type="ORF">JKP88DRAFT_351465</name>
</gene>
<evidence type="ECO:0000256" key="1">
    <source>
        <dbReference type="ARBA" id="ARBA00005613"/>
    </source>
</evidence>
<comment type="similarity">
    <text evidence="1">Belongs to the yippee family.</text>
</comment>
<evidence type="ECO:0000256" key="4">
    <source>
        <dbReference type="SAM" id="MobiDB-lite"/>
    </source>
</evidence>
<evidence type="ECO:0000313" key="6">
    <source>
        <dbReference type="EMBL" id="KAG5175446.1"/>
    </source>
</evidence>
<keyword evidence="2" id="KW-0479">Metal-binding</keyword>
<dbReference type="PROSITE" id="PS51792">
    <property type="entry name" value="YIPPEE"/>
    <property type="match status" value="1"/>
</dbReference>
<reference evidence="6" key="1">
    <citation type="submission" date="2021-02" db="EMBL/GenBank/DDBJ databases">
        <title>First Annotated Genome of the Yellow-green Alga Tribonema minus.</title>
        <authorList>
            <person name="Mahan K.M."/>
        </authorList>
    </citation>
    <scope>NUCLEOTIDE SEQUENCE</scope>
    <source>
        <strain evidence="6">UTEX B ZZ1240</strain>
    </source>
</reference>
<comment type="caution">
    <text evidence="6">The sequence shown here is derived from an EMBL/GenBank/DDBJ whole genome shotgun (WGS) entry which is preliminary data.</text>
</comment>
<name>A0A835YJ11_9STRA</name>
<keyword evidence="7" id="KW-1185">Reference proteome</keyword>
<evidence type="ECO:0000259" key="5">
    <source>
        <dbReference type="PROSITE" id="PS51792"/>
    </source>
</evidence>
<protein>
    <submittedName>
        <fullName evidence="6">Yippee-like 2</fullName>
    </submittedName>
</protein>
<organism evidence="6 7">
    <name type="scientific">Tribonema minus</name>
    <dbReference type="NCBI Taxonomy" id="303371"/>
    <lineage>
        <taxon>Eukaryota</taxon>
        <taxon>Sar</taxon>
        <taxon>Stramenopiles</taxon>
        <taxon>Ochrophyta</taxon>
        <taxon>PX clade</taxon>
        <taxon>Xanthophyceae</taxon>
        <taxon>Tribonematales</taxon>
        <taxon>Tribonemataceae</taxon>
        <taxon>Tribonema</taxon>
    </lineage>
</organism>
<dbReference type="InterPro" id="IPR039058">
    <property type="entry name" value="Yippee_fam"/>
</dbReference>
<proteinExistence type="inferred from homology"/>
<dbReference type="EMBL" id="JAFCMP010000549">
    <property type="protein sequence ID" value="KAG5175446.1"/>
    <property type="molecule type" value="Genomic_DNA"/>
</dbReference>
<evidence type="ECO:0000256" key="2">
    <source>
        <dbReference type="ARBA" id="ARBA00022723"/>
    </source>
</evidence>
<dbReference type="Proteomes" id="UP000664859">
    <property type="component" value="Unassembled WGS sequence"/>
</dbReference>
<dbReference type="AlphaFoldDB" id="A0A835YJ11"/>
<dbReference type="PANTHER" id="PTHR13848">
    <property type="entry name" value="PROTEIN YIPPEE-LIKE CG15309-RELATED"/>
    <property type="match status" value="1"/>
</dbReference>
<evidence type="ECO:0000256" key="3">
    <source>
        <dbReference type="ARBA" id="ARBA00022833"/>
    </source>
</evidence>
<keyword evidence="3" id="KW-0862">Zinc</keyword>
<sequence length="193" mass="20565">MLVKADSGDYREKDADATAPAAPEGLIANVLAMLGVLLTAPLNLICGSGSAATASAPRGPSDAEAPSPTAATAASSPRAQQQEQQQHAYEYLWGEIYSCSFCRAHLSCPDSVISKSFTGRGGRAYLLERCVNVRTGKPQQRLLMTGLHTVADISCCGCGTTIGWRYEKAHEPSQRYKEGKYILEATKILLAEA</sequence>
<dbReference type="GO" id="GO:0046872">
    <property type="term" value="F:metal ion binding"/>
    <property type="evidence" value="ECO:0007669"/>
    <property type="project" value="UniProtKB-KW"/>
</dbReference>
<dbReference type="InterPro" id="IPR004910">
    <property type="entry name" value="Yippee/Mis18/Cereblon"/>
</dbReference>
<feature type="domain" description="Yippee" evidence="5">
    <location>
        <begin position="95"/>
        <end position="192"/>
    </location>
</feature>